<dbReference type="GO" id="GO:0000162">
    <property type="term" value="P:L-tryptophan biosynthetic process"/>
    <property type="evidence" value="ECO:0007669"/>
    <property type="project" value="UniProtKB-UniPathway"/>
</dbReference>
<protein>
    <recommendedName>
        <fullName evidence="2">phosphoribosylanthranilate isomerase</fullName>
        <ecNumber evidence="2">5.3.1.24</ecNumber>
    </recommendedName>
</protein>
<dbReference type="CDD" id="cd00405">
    <property type="entry name" value="PRAI"/>
    <property type="match status" value="1"/>
</dbReference>
<keyword evidence="3" id="KW-0028">Amino-acid biosynthesis</keyword>
<keyword evidence="5" id="KW-0057">Aromatic amino acid biosynthesis</keyword>
<dbReference type="InterPro" id="IPR013785">
    <property type="entry name" value="Aldolase_TIM"/>
</dbReference>
<feature type="non-terminal residue" evidence="8">
    <location>
        <position position="184"/>
    </location>
</feature>
<gene>
    <name evidence="8" type="ORF">METZ01_LOCUS470765</name>
</gene>
<evidence type="ECO:0000313" key="8">
    <source>
        <dbReference type="EMBL" id="SVE17911.1"/>
    </source>
</evidence>
<dbReference type="PANTHER" id="PTHR42894">
    <property type="entry name" value="N-(5'-PHOSPHORIBOSYL)ANTHRANILATE ISOMERASE"/>
    <property type="match status" value="1"/>
</dbReference>
<dbReference type="InterPro" id="IPR001240">
    <property type="entry name" value="PRAI_dom"/>
</dbReference>
<dbReference type="PANTHER" id="PTHR42894:SF1">
    <property type="entry name" value="N-(5'-PHOSPHORIBOSYL)ANTHRANILATE ISOMERASE"/>
    <property type="match status" value="1"/>
</dbReference>
<name>A0A383BDJ1_9ZZZZ</name>
<keyword evidence="4" id="KW-0822">Tryptophan biosynthesis</keyword>
<evidence type="ECO:0000256" key="4">
    <source>
        <dbReference type="ARBA" id="ARBA00022822"/>
    </source>
</evidence>
<dbReference type="Gene3D" id="3.20.20.70">
    <property type="entry name" value="Aldolase class I"/>
    <property type="match status" value="1"/>
</dbReference>
<dbReference type="EMBL" id="UINC01199469">
    <property type="protein sequence ID" value="SVE17911.1"/>
    <property type="molecule type" value="Genomic_DNA"/>
</dbReference>
<reference evidence="8" key="1">
    <citation type="submission" date="2018-05" db="EMBL/GenBank/DDBJ databases">
        <authorList>
            <person name="Lanie J.A."/>
            <person name="Ng W.-L."/>
            <person name="Kazmierczak K.M."/>
            <person name="Andrzejewski T.M."/>
            <person name="Davidsen T.M."/>
            <person name="Wayne K.J."/>
            <person name="Tettelin H."/>
            <person name="Glass J.I."/>
            <person name="Rusch D."/>
            <person name="Podicherti R."/>
            <person name="Tsui H.-C.T."/>
            <person name="Winkler M.E."/>
        </authorList>
    </citation>
    <scope>NUCLEOTIDE SEQUENCE</scope>
</reference>
<dbReference type="Pfam" id="PF00697">
    <property type="entry name" value="PRAI"/>
    <property type="match status" value="1"/>
</dbReference>
<evidence type="ECO:0000256" key="5">
    <source>
        <dbReference type="ARBA" id="ARBA00023141"/>
    </source>
</evidence>
<evidence type="ECO:0000256" key="3">
    <source>
        <dbReference type="ARBA" id="ARBA00022605"/>
    </source>
</evidence>
<proteinExistence type="predicted"/>
<organism evidence="8">
    <name type="scientific">marine metagenome</name>
    <dbReference type="NCBI Taxonomy" id="408172"/>
    <lineage>
        <taxon>unclassified sequences</taxon>
        <taxon>metagenomes</taxon>
        <taxon>ecological metagenomes</taxon>
    </lineage>
</organism>
<evidence type="ECO:0000256" key="1">
    <source>
        <dbReference type="ARBA" id="ARBA00004664"/>
    </source>
</evidence>
<dbReference type="GO" id="GO:0004640">
    <property type="term" value="F:phosphoribosylanthranilate isomerase activity"/>
    <property type="evidence" value="ECO:0007669"/>
    <property type="project" value="UniProtKB-EC"/>
</dbReference>
<sequence>MKAKICGISDSNTLKYIINHPYPPDYIGFIVNYKKSKRFVEFNDLKKLLEIKRKKSKYVAVLVKPTDKELKKISTLPFDCYQIYDLKNDEIKLIKEKYKINIIVAITVKDKKDVLMHNNYKDVADIFLFDSKGYEKSMSFDHKLIKDLRSNTEIMLAGNIQIDDDLENYNKITDIIDISGGLET</sequence>
<dbReference type="UniPathway" id="UPA00035">
    <property type="reaction ID" value="UER00042"/>
</dbReference>
<accession>A0A383BDJ1</accession>
<dbReference type="InterPro" id="IPR011060">
    <property type="entry name" value="RibuloseP-bd_barrel"/>
</dbReference>
<dbReference type="SUPFAM" id="SSF51366">
    <property type="entry name" value="Ribulose-phoshate binding barrel"/>
    <property type="match status" value="1"/>
</dbReference>
<dbReference type="EC" id="5.3.1.24" evidence="2"/>
<feature type="domain" description="N-(5'phosphoribosyl) anthranilate isomerase (PRAI)" evidence="7">
    <location>
        <begin position="3"/>
        <end position="184"/>
    </location>
</feature>
<evidence type="ECO:0000256" key="2">
    <source>
        <dbReference type="ARBA" id="ARBA00012572"/>
    </source>
</evidence>
<evidence type="ECO:0000256" key="6">
    <source>
        <dbReference type="ARBA" id="ARBA00023235"/>
    </source>
</evidence>
<comment type="pathway">
    <text evidence="1">Amino-acid biosynthesis; L-tryptophan biosynthesis; L-tryptophan from chorismate: step 3/5.</text>
</comment>
<dbReference type="InterPro" id="IPR044643">
    <property type="entry name" value="TrpF_fam"/>
</dbReference>
<evidence type="ECO:0000259" key="7">
    <source>
        <dbReference type="Pfam" id="PF00697"/>
    </source>
</evidence>
<dbReference type="AlphaFoldDB" id="A0A383BDJ1"/>
<keyword evidence="6" id="KW-0413">Isomerase</keyword>